<evidence type="ECO:0008006" key="4">
    <source>
        <dbReference type="Google" id="ProtNLM"/>
    </source>
</evidence>
<evidence type="ECO:0000256" key="1">
    <source>
        <dbReference type="SAM" id="Phobius"/>
    </source>
</evidence>
<comment type="caution">
    <text evidence="2">The sequence shown here is derived from an EMBL/GenBank/DDBJ whole genome shotgun (WGS) entry which is preliminary data.</text>
</comment>
<dbReference type="EMBL" id="FOSK01000001">
    <property type="protein sequence ID" value="SFJ89908.1"/>
    <property type="molecule type" value="Genomic_DNA"/>
</dbReference>
<sequence>MNHEMMMEGFALWQVVIMIVWILVVVIPIARILNRLGFSRIWTILAFIPLVNLIFLWILAYVHWPVEDRM</sequence>
<keyword evidence="1" id="KW-0472">Membrane</keyword>
<feature type="transmembrane region" description="Helical" evidence="1">
    <location>
        <begin position="42"/>
        <end position="64"/>
    </location>
</feature>
<keyword evidence="1" id="KW-1133">Transmembrane helix</keyword>
<proteinExistence type="predicted"/>
<evidence type="ECO:0000313" key="2">
    <source>
        <dbReference type="EMBL" id="SFJ89908.1"/>
    </source>
</evidence>
<organism evidence="2 3">
    <name type="scientific">Pseudovibrio ascidiaceicola</name>
    <dbReference type="NCBI Taxonomy" id="285279"/>
    <lineage>
        <taxon>Bacteria</taxon>
        <taxon>Pseudomonadati</taxon>
        <taxon>Pseudomonadota</taxon>
        <taxon>Alphaproteobacteria</taxon>
        <taxon>Hyphomicrobiales</taxon>
        <taxon>Stappiaceae</taxon>
        <taxon>Pseudovibrio</taxon>
    </lineage>
</organism>
<gene>
    <name evidence="2" type="ORF">SAMN04488518_101181</name>
</gene>
<reference evidence="2 3" key="1">
    <citation type="submission" date="2016-10" db="EMBL/GenBank/DDBJ databases">
        <authorList>
            <person name="Varghese N."/>
            <person name="Submissions S."/>
        </authorList>
    </citation>
    <scope>NUCLEOTIDE SEQUENCE [LARGE SCALE GENOMIC DNA]</scope>
    <source>
        <strain evidence="2 3">DSM 16392</strain>
    </source>
</reference>
<accession>A0A1I3V380</accession>
<dbReference type="Proteomes" id="UP000199598">
    <property type="component" value="Unassembled WGS sequence"/>
</dbReference>
<feature type="transmembrane region" description="Helical" evidence="1">
    <location>
        <begin position="12"/>
        <end position="30"/>
    </location>
</feature>
<evidence type="ECO:0000313" key="3">
    <source>
        <dbReference type="Proteomes" id="UP000199598"/>
    </source>
</evidence>
<name>A0A1I3V380_9HYPH</name>
<protein>
    <recommendedName>
        <fullName evidence="4">DUF805 domain-containing protein</fullName>
    </recommendedName>
</protein>
<dbReference type="RefSeq" id="WP_063291285.1">
    <property type="nucleotide sequence ID" value="NZ_FOSK01000001.1"/>
</dbReference>
<keyword evidence="3" id="KW-1185">Reference proteome</keyword>
<keyword evidence="1" id="KW-0812">Transmembrane</keyword>